<gene>
    <name evidence="4" type="ORF">IAD23_07850</name>
</gene>
<comment type="caution">
    <text evidence="4">The sequence shown here is derived from an EMBL/GenBank/DDBJ whole genome shotgun (WGS) entry which is preliminary data.</text>
</comment>
<accession>A0A9D1MWH0</accession>
<keyword evidence="1" id="KW-0378">Hydrolase</keyword>
<evidence type="ECO:0000313" key="4">
    <source>
        <dbReference type="EMBL" id="HIU69852.1"/>
    </source>
</evidence>
<proteinExistence type="predicted"/>
<feature type="transmembrane region" description="Helical" evidence="2">
    <location>
        <begin position="166"/>
        <end position="185"/>
    </location>
</feature>
<feature type="transmembrane region" description="Helical" evidence="2">
    <location>
        <begin position="191"/>
        <end position="211"/>
    </location>
</feature>
<evidence type="ECO:0000256" key="1">
    <source>
        <dbReference type="ARBA" id="ARBA00022801"/>
    </source>
</evidence>
<reference evidence="4" key="2">
    <citation type="journal article" date="2021" name="PeerJ">
        <title>Extensive microbial diversity within the chicken gut microbiome revealed by metagenomics and culture.</title>
        <authorList>
            <person name="Gilroy R."/>
            <person name="Ravi A."/>
            <person name="Getino M."/>
            <person name="Pursley I."/>
            <person name="Horton D.L."/>
            <person name="Alikhan N.F."/>
            <person name="Baker D."/>
            <person name="Gharbi K."/>
            <person name="Hall N."/>
            <person name="Watson M."/>
            <person name="Adriaenssens E.M."/>
            <person name="Foster-Nyarko E."/>
            <person name="Jarju S."/>
            <person name="Secka A."/>
            <person name="Antonio M."/>
            <person name="Oren A."/>
            <person name="Chaudhuri R.R."/>
            <person name="La Ragione R."/>
            <person name="Hildebrand F."/>
            <person name="Pallen M.J."/>
        </authorList>
    </citation>
    <scope>NUCLEOTIDE SEQUENCE</scope>
    <source>
        <strain evidence="4">CHK176-6737</strain>
    </source>
</reference>
<reference evidence="4" key="1">
    <citation type="submission" date="2020-10" db="EMBL/GenBank/DDBJ databases">
        <authorList>
            <person name="Gilroy R."/>
        </authorList>
    </citation>
    <scope>NUCLEOTIDE SEQUENCE</scope>
    <source>
        <strain evidence="4">CHK176-6737</strain>
    </source>
</reference>
<feature type="transmembrane region" description="Helical" evidence="2">
    <location>
        <begin position="218"/>
        <end position="240"/>
    </location>
</feature>
<feature type="transmembrane region" description="Helical" evidence="2">
    <location>
        <begin position="133"/>
        <end position="154"/>
    </location>
</feature>
<name>A0A9D1MWH0_9FIRM</name>
<dbReference type="SUPFAM" id="SSF81606">
    <property type="entry name" value="PP2C-like"/>
    <property type="match status" value="1"/>
</dbReference>
<sequence length="704" mass="75527">MKTRVKTFLVMEKGKKSKVLRPVAEKGTYFLLGLLFASGTVMGSCSPFAVAFVSVCRGADFLFASLGAAAGYALSGSRDLFLRYTAATLISAIGAFALRSAFVKNALPFSVGISFVSVLATGLVFAFSNSAAVSTYAVLAAESFLAGAAAFFLYRALEAYRCGVRVASMTLVDLCCSVVSFAFALGGLARLSLYSVTLSGILASLLIVCAVRYGSLKWALILALSFGFSLGLSGENMIFLVGAYGFSAMVCSIFLQFGVFFSVFAYVLSMLFFSVAAGGYYAPGVEAIIGVIFFLLLPVSLCDKIENFLSGDEILPEGSLRQSLVVKLRFASSAMASVSQSVEHVSEKIRDIARSEAQQENAALSSRELIAKELIEEKTSQIRLVASEQFDCIADMLMDLSSEFDDAETFDSYLAGKIRSMLLANEITVQSISVITDKYSRSRVEIQTSARESRVAQPRIREEIEKICRKSFENGRILASGRERLIVYSQRPNYKMEIGFSQHSASGGLCGDTIKLINDARGHEVLILSDGMGTGGRAALDGAMASGLLSKLLSAGFGFDASLRVVNSALLVKSNEESLATLDIASIDLFTGRCEFYKAGAVVSYIVKNSSVQKVELSSMPAGILKGIEFAKRTAVLGPGDTVVLLSDGVCPDGTDWLDYYLEYAQKGSCQQTAEAIVANALKRREGVRTDDMSVIVAKLKNNE</sequence>
<evidence type="ECO:0000313" key="5">
    <source>
        <dbReference type="Proteomes" id="UP000824125"/>
    </source>
</evidence>
<feature type="transmembrane region" description="Helical" evidence="2">
    <location>
        <begin position="246"/>
        <end position="268"/>
    </location>
</feature>
<feature type="transmembrane region" description="Helical" evidence="2">
    <location>
        <begin position="109"/>
        <end position="127"/>
    </location>
</feature>
<dbReference type="InterPro" id="IPR052016">
    <property type="entry name" value="Bact_Sigma-Reg"/>
</dbReference>
<protein>
    <submittedName>
        <fullName evidence="4">SpoIIE family protein phosphatase</fullName>
    </submittedName>
</protein>
<dbReference type="PANTHER" id="PTHR43156">
    <property type="entry name" value="STAGE II SPORULATION PROTEIN E-RELATED"/>
    <property type="match status" value="1"/>
</dbReference>
<keyword evidence="2" id="KW-1133">Transmembrane helix</keyword>
<evidence type="ECO:0000259" key="3">
    <source>
        <dbReference type="SMART" id="SM00331"/>
    </source>
</evidence>
<feature type="domain" description="PPM-type phosphatase" evidence="3">
    <location>
        <begin position="495"/>
        <end position="700"/>
    </location>
</feature>
<feature type="transmembrane region" description="Helical" evidence="2">
    <location>
        <begin position="280"/>
        <end position="301"/>
    </location>
</feature>
<dbReference type="InterPro" id="IPR001932">
    <property type="entry name" value="PPM-type_phosphatase-like_dom"/>
</dbReference>
<dbReference type="Proteomes" id="UP000824125">
    <property type="component" value="Unassembled WGS sequence"/>
</dbReference>
<evidence type="ECO:0000256" key="2">
    <source>
        <dbReference type="SAM" id="Phobius"/>
    </source>
</evidence>
<dbReference type="InterPro" id="IPR036457">
    <property type="entry name" value="PPM-type-like_dom_sf"/>
</dbReference>
<keyword evidence="2" id="KW-0472">Membrane</keyword>
<dbReference type="PANTHER" id="PTHR43156:SF2">
    <property type="entry name" value="STAGE II SPORULATION PROTEIN E"/>
    <property type="match status" value="1"/>
</dbReference>
<dbReference type="EMBL" id="DVNM01000045">
    <property type="protein sequence ID" value="HIU69852.1"/>
    <property type="molecule type" value="Genomic_DNA"/>
</dbReference>
<dbReference type="Gene3D" id="3.60.40.10">
    <property type="entry name" value="PPM-type phosphatase domain"/>
    <property type="match status" value="1"/>
</dbReference>
<dbReference type="SMART" id="SM00331">
    <property type="entry name" value="PP2C_SIG"/>
    <property type="match status" value="1"/>
</dbReference>
<dbReference type="Pfam" id="PF07228">
    <property type="entry name" value="SpoIIE"/>
    <property type="match status" value="1"/>
</dbReference>
<keyword evidence="2" id="KW-0812">Transmembrane</keyword>
<feature type="transmembrane region" description="Helical" evidence="2">
    <location>
        <begin position="82"/>
        <end position="102"/>
    </location>
</feature>
<organism evidence="4 5">
    <name type="scientific">Candidatus Scybalenecus merdavium</name>
    <dbReference type="NCBI Taxonomy" id="2840939"/>
    <lineage>
        <taxon>Bacteria</taxon>
        <taxon>Bacillati</taxon>
        <taxon>Bacillota</taxon>
        <taxon>Clostridia</taxon>
        <taxon>Eubacteriales</taxon>
        <taxon>Oscillospiraceae</taxon>
        <taxon>Oscillospiraceae incertae sedis</taxon>
        <taxon>Candidatus Scybalenecus</taxon>
    </lineage>
</organism>
<dbReference type="AlphaFoldDB" id="A0A9D1MWH0"/>
<dbReference type="GO" id="GO:0016791">
    <property type="term" value="F:phosphatase activity"/>
    <property type="evidence" value="ECO:0007669"/>
    <property type="project" value="TreeGrafter"/>
</dbReference>